<gene>
    <name evidence="2" type="ORF">KI809_09530</name>
</gene>
<dbReference type="RefSeq" id="WP_214171304.1">
    <property type="nucleotide sequence ID" value="NZ_JAHCVJ010000003.1"/>
</dbReference>
<dbReference type="SUPFAM" id="SSF48452">
    <property type="entry name" value="TPR-like"/>
    <property type="match status" value="1"/>
</dbReference>
<feature type="repeat" description="TPR" evidence="1">
    <location>
        <begin position="546"/>
        <end position="579"/>
    </location>
</feature>
<evidence type="ECO:0000313" key="2">
    <source>
        <dbReference type="EMBL" id="MBT0664538.1"/>
    </source>
</evidence>
<name>A0AAW4L682_9BACT</name>
<dbReference type="Proteomes" id="UP000811899">
    <property type="component" value="Unassembled WGS sequence"/>
</dbReference>
<keyword evidence="1" id="KW-0802">TPR repeat</keyword>
<reference evidence="2 3" key="1">
    <citation type="submission" date="2021-05" db="EMBL/GenBank/DDBJ databases">
        <title>The draft genome of Geobacter pelophilus DSM 12255.</title>
        <authorList>
            <person name="Xu Z."/>
            <person name="Masuda Y."/>
            <person name="Itoh H."/>
            <person name="Senoo K."/>
        </authorList>
    </citation>
    <scope>NUCLEOTIDE SEQUENCE [LARGE SCALE GENOMIC DNA]</scope>
    <source>
        <strain evidence="2 3">DSM 12255</strain>
    </source>
</reference>
<dbReference type="InterPro" id="IPR043148">
    <property type="entry name" value="TagF_C"/>
</dbReference>
<dbReference type="Gene3D" id="1.25.40.10">
    <property type="entry name" value="Tetratricopeptide repeat domain"/>
    <property type="match status" value="1"/>
</dbReference>
<accession>A0AAW4L682</accession>
<dbReference type="EMBL" id="JAHCVJ010000003">
    <property type="protein sequence ID" value="MBT0664538.1"/>
    <property type="molecule type" value="Genomic_DNA"/>
</dbReference>
<dbReference type="Gene3D" id="3.40.50.12580">
    <property type="match status" value="1"/>
</dbReference>
<dbReference type="SUPFAM" id="SSF53756">
    <property type="entry name" value="UDP-Glycosyltransferase/glycogen phosphorylase"/>
    <property type="match status" value="1"/>
</dbReference>
<comment type="caution">
    <text evidence="2">The sequence shown here is derived from an EMBL/GenBank/DDBJ whole genome shotgun (WGS) entry which is preliminary data.</text>
</comment>
<dbReference type="PROSITE" id="PS50005">
    <property type="entry name" value="TPR"/>
    <property type="match status" value="1"/>
</dbReference>
<evidence type="ECO:0000256" key="1">
    <source>
        <dbReference type="PROSITE-ProRule" id="PRU00339"/>
    </source>
</evidence>
<evidence type="ECO:0000313" key="3">
    <source>
        <dbReference type="Proteomes" id="UP000811899"/>
    </source>
</evidence>
<proteinExistence type="predicted"/>
<dbReference type="InterPro" id="IPR019734">
    <property type="entry name" value="TPR_rpt"/>
</dbReference>
<evidence type="ECO:0008006" key="4">
    <source>
        <dbReference type="Google" id="ProtNLM"/>
    </source>
</evidence>
<dbReference type="SMART" id="SM00028">
    <property type="entry name" value="TPR"/>
    <property type="match status" value="4"/>
</dbReference>
<dbReference type="AlphaFoldDB" id="A0AAW4L682"/>
<protein>
    <recommendedName>
        <fullName evidence="4">Tetratricopeptide repeat protein</fullName>
    </recommendedName>
</protein>
<keyword evidence="3" id="KW-1185">Reference proteome</keyword>
<dbReference type="InterPro" id="IPR011990">
    <property type="entry name" value="TPR-like_helical_dom_sf"/>
</dbReference>
<sequence>MTDALLTKNCLLFYPTSPVHVYNLSLIAEKLPDWNITCVISENSMRLSPGIAAALDRSRFENIVIERVDQLSELLPDDCTVVMLGASFEPFSLELFAWAKVRAIPVVAVEEVAQLSLNNCELNNYDLPLDLLFVANEWEYQLFRKSGWSEESLAISGLLSWGRFARRGRRNEIRERLGIGTEKQLLVYTTSPLRSRLTIHNKDDRQFRDSVLNVLMMPAVQDKWEIVVKLHPNENLATEKEVIRRVAPNVIVHGSEVDTLDLLEAADAVMNRGNSETILDAIILGRPVLIIACGIKTMFHDLGSALVLEKPEEVITALKEVESGSSPEFSKIEAVYAPPTCGVAEFIAGKLQGFAGKKLPLTTARLEWLVRSYLFLGMMDRIPAIFELWQQRTPLLAGIESAVTSHLASDFNGSISNWQAVSKLYPEWFYPHYELAHANLAIGNWAIALSHAEDAIRLHPPFHYLWHEIPMAIVKTTALRNMGMAVESMAEARSFDRKGVSEHMPELLIERAAISLQLGRQEDALDLVCKGLDVLGSHPLWPHIDSLFYHRAGLLLRDLGKTAHAMDCFDNAIHLAPRSFWPLYEKGLLLCEVGDFGEAADILLKIVANPAHLDLIQLNMIYEKLMHALRQERRFSEYVAIAIKRIIGRFDKKSHK</sequence>
<organism evidence="2 3">
    <name type="scientific">Geoanaerobacter pelophilus</name>
    <dbReference type="NCBI Taxonomy" id="60036"/>
    <lineage>
        <taxon>Bacteria</taxon>
        <taxon>Pseudomonadati</taxon>
        <taxon>Thermodesulfobacteriota</taxon>
        <taxon>Desulfuromonadia</taxon>
        <taxon>Geobacterales</taxon>
        <taxon>Geobacteraceae</taxon>
        <taxon>Geoanaerobacter</taxon>
    </lineage>
</organism>